<keyword evidence="1" id="KW-0808">Transferase</keyword>
<feature type="domain" description="Carbohydrate kinase FGGY N-terminal" evidence="3">
    <location>
        <begin position="111"/>
        <end position="236"/>
    </location>
</feature>
<dbReference type="InterPro" id="IPR050406">
    <property type="entry name" value="FGGY_Carb_Kinase"/>
</dbReference>
<name>A0A3N6LI30_9EURY</name>
<protein>
    <submittedName>
        <fullName evidence="4">Xylulose kinase</fullName>
    </submittedName>
</protein>
<keyword evidence="5" id="KW-1185">Reference proteome</keyword>
<evidence type="ECO:0000256" key="1">
    <source>
        <dbReference type="ARBA" id="ARBA00022679"/>
    </source>
</evidence>
<dbReference type="Pfam" id="PF00370">
    <property type="entry name" value="FGGY_N"/>
    <property type="match status" value="1"/>
</dbReference>
<dbReference type="InterPro" id="IPR043129">
    <property type="entry name" value="ATPase_NBD"/>
</dbReference>
<dbReference type="RefSeq" id="WP_124179635.1">
    <property type="nucleotide sequence ID" value="NZ_REFY01000007.1"/>
</dbReference>
<dbReference type="GO" id="GO:0016301">
    <property type="term" value="F:kinase activity"/>
    <property type="evidence" value="ECO:0007669"/>
    <property type="project" value="UniProtKB-KW"/>
</dbReference>
<dbReference type="EMBL" id="REFY01000007">
    <property type="protein sequence ID" value="RQG86739.1"/>
    <property type="molecule type" value="Genomic_DNA"/>
</dbReference>
<dbReference type="OrthoDB" id="197582at2157"/>
<evidence type="ECO:0000256" key="2">
    <source>
        <dbReference type="ARBA" id="ARBA00022777"/>
    </source>
</evidence>
<dbReference type="Gene3D" id="3.30.420.40">
    <property type="match status" value="2"/>
</dbReference>
<dbReference type="SUPFAM" id="SSF53067">
    <property type="entry name" value="Actin-like ATPase domain"/>
    <property type="match status" value="2"/>
</dbReference>
<dbReference type="GO" id="GO:0005975">
    <property type="term" value="P:carbohydrate metabolic process"/>
    <property type="evidence" value="ECO:0007669"/>
    <property type="project" value="InterPro"/>
</dbReference>
<evidence type="ECO:0000259" key="3">
    <source>
        <dbReference type="Pfam" id="PF00370"/>
    </source>
</evidence>
<dbReference type="AlphaFoldDB" id="A0A3N6LI30"/>
<dbReference type="InterPro" id="IPR018484">
    <property type="entry name" value="FGGY_N"/>
</dbReference>
<evidence type="ECO:0000313" key="5">
    <source>
        <dbReference type="Proteomes" id="UP000273828"/>
    </source>
</evidence>
<gene>
    <name evidence="4" type="ORF">EA462_16525</name>
</gene>
<organism evidence="4 5">
    <name type="scientific">Natrarchaeobius halalkaliphilus</name>
    <dbReference type="NCBI Taxonomy" id="1679091"/>
    <lineage>
        <taxon>Archaea</taxon>
        <taxon>Methanobacteriati</taxon>
        <taxon>Methanobacteriota</taxon>
        <taxon>Stenosarchaea group</taxon>
        <taxon>Halobacteria</taxon>
        <taxon>Halobacteriales</taxon>
        <taxon>Natrialbaceae</taxon>
        <taxon>Natrarchaeobius</taxon>
    </lineage>
</organism>
<comment type="caution">
    <text evidence="4">The sequence shown here is derived from an EMBL/GenBank/DDBJ whole genome shotgun (WGS) entry which is preliminary data.</text>
</comment>
<dbReference type="PANTHER" id="PTHR43095:SF5">
    <property type="entry name" value="XYLULOSE KINASE"/>
    <property type="match status" value="1"/>
</dbReference>
<dbReference type="PANTHER" id="PTHR43095">
    <property type="entry name" value="SUGAR KINASE"/>
    <property type="match status" value="1"/>
</dbReference>
<dbReference type="Proteomes" id="UP000273828">
    <property type="component" value="Unassembled WGS sequence"/>
</dbReference>
<accession>A0A3N6LI30</accession>
<proteinExistence type="predicted"/>
<sequence>MDESRLVGVHLGTSSVRVATYDPDGTLIADGEAPIEEQTTIAWERALRSAAPALPSSGTCSVASTSGTVLLVDEYGEPVFPPQMYYESAPEQAKRLRQLDVGNDLTNWDVVSSSAGPLAKVLQLREDHPDRFEDVEWVLSPTTWLLYRLRYGRSSVWKTVETDWTNAMKFGADITVSMPEWNSSLFEACDLSSTLFPAIRPPGSYIGSAESEVAERTGFGGCKLYQGMTDGSASVLANGCLEPGDFSVTFGATSVIKYVLDEITPHEALYYHRHPLDGYILGASFDSGSVLRWYFNHVLDVAPEHGFELAKSIAPGQEYEVFLQGHRSPLYDPSVGTSLLGVECDTSLSTEAVRGRIARGLMTGIVLAEWTYIYRIQEHFDTTIDRIQLMNDGAPSLHDDYNWWNELRGQIWNRSITEMEPRMTAGLLIPAALITSEYADSNEAVNCLLRQRSEIEPASDQIGDYDDRRDRYLDRWYQVADLYDRH</sequence>
<evidence type="ECO:0000313" key="4">
    <source>
        <dbReference type="EMBL" id="RQG86739.1"/>
    </source>
</evidence>
<reference evidence="4 5" key="1">
    <citation type="submission" date="2018-10" db="EMBL/GenBank/DDBJ databases">
        <title>Natrarchaeobius chitinivorans gen. nov., sp. nov., and Natrarchaeobius haloalkaliphilus sp. nov., alkaliphilic, chitin-utilizing haloarchaea from hypersaline alkaline lakes.</title>
        <authorList>
            <person name="Sorokin D.Y."/>
            <person name="Elcheninov A.G."/>
            <person name="Kostrikina N.A."/>
            <person name="Bale N.J."/>
            <person name="Sinninghe Damste J.S."/>
            <person name="Khijniak T.V."/>
            <person name="Kublanov I.V."/>
            <person name="Toshchakov S.V."/>
        </authorList>
    </citation>
    <scope>NUCLEOTIDE SEQUENCE [LARGE SCALE GENOMIC DNA]</scope>
    <source>
        <strain evidence="4 5">AArcht-Sl</strain>
    </source>
</reference>
<keyword evidence="2 4" id="KW-0418">Kinase</keyword>